<accession>A0A9P6HCL2</accession>
<comment type="caution">
    <text evidence="2">The sequence shown here is derived from an EMBL/GenBank/DDBJ whole genome shotgun (WGS) entry which is preliminary data.</text>
</comment>
<dbReference type="PANTHER" id="PTHR28153:SF1">
    <property type="entry name" value="DUF4484 DOMAIN-CONTAINING PROTEIN"/>
    <property type="match status" value="1"/>
</dbReference>
<dbReference type="InterPro" id="IPR018626">
    <property type="entry name" value="LCHN/Anr2"/>
</dbReference>
<reference evidence="2" key="2">
    <citation type="submission" date="2020-11" db="EMBL/GenBank/DDBJ databases">
        <authorList>
            <consortium name="DOE Joint Genome Institute"/>
            <person name="Kuo A."/>
            <person name="Miyauchi S."/>
            <person name="Kiss E."/>
            <person name="Drula E."/>
            <person name="Kohler A."/>
            <person name="Sanchez-Garcia M."/>
            <person name="Andreopoulos B."/>
            <person name="Barry K.W."/>
            <person name="Bonito G."/>
            <person name="Buee M."/>
            <person name="Carver A."/>
            <person name="Chen C."/>
            <person name="Cichocki N."/>
            <person name="Clum A."/>
            <person name="Culley D."/>
            <person name="Crous P.W."/>
            <person name="Fauchery L."/>
            <person name="Girlanda M."/>
            <person name="Hayes R."/>
            <person name="Keri Z."/>
            <person name="Labutti K."/>
            <person name="Lipzen A."/>
            <person name="Lombard V."/>
            <person name="Magnuson J."/>
            <person name="Maillard F."/>
            <person name="Morin E."/>
            <person name="Murat C."/>
            <person name="Nolan M."/>
            <person name="Ohm R."/>
            <person name="Pangilinan J."/>
            <person name="Pereira M."/>
            <person name="Perotto S."/>
            <person name="Peter M."/>
            <person name="Riley R."/>
            <person name="Sitrit Y."/>
            <person name="Stielow B."/>
            <person name="Szollosi G."/>
            <person name="Zifcakova L."/>
            <person name="Stursova M."/>
            <person name="Spatafora J.W."/>
            <person name="Tedersoo L."/>
            <person name="Vaario L.-M."/>
            <person name="Yamada A."/>
            <person name="Yan M."/>
            <person name="Wang P."/>
            <person name="Xu J."/>
            <person name="Bruns T."/>
            <person name="Baldrian P."/>
            <person name="Vilgalys R."/>
            <person name="Henrissat B."/>
            <person name="Grigoriev I.V."/>
            <person name="Hibbett D."/>
            <person name="Nagy L.G."/>
            <person name="Martin F.M."/>
        </authorList>
    </citation>
    <scope>NUCLEOTIDE SEQUENCE</scope>
    <source>
        <strain evidence="2">UH-Tt-Lm1</strain>
    </source>
</reference>
<dbReference type="EMBL" id="WIUZ02000012">
    <property type="protein sequence ID" value="KAF9782470.1"/>
    <property type="molecule type" value="Genomic_DNA"/>
</dbReference>
<dbReference type="OrthoDB" id="2152680at2759"/>
<dbReference type="Pfam" id="PF09804">
    <property type="entry name" value="DENND11"/>
    <property type="match status" value="2"/>
</dbReference>
<proteinExistence type="predicted"/>
<name>A0A9P6HCL2_9AGAM</name>
<evidence type="ECO:0000313" key="3">
    <source>
        <dbReference type="Proteomes" id="UP000736335"/>
    </source>
</evidence>
<dbReference type="GO" id="GO:0005811">
    <property type="term" value="C:lipid droplet"/>
    <property type="evidence" value="ECO:0007669"/>
    <property type="project" value="TreeGrafter"/>
</dbReference>
<reference evidence="2" key="1">
    <citation type="journal article" date="2020" name="Nat. Commun.">
        <title>Large-scale genome sequencing of mycorrhizal fungi provides insights into the early evolution of symbiotic traits.</title>
        <authorList>
            <person name="Miyauchi S."/>
            <person name="Kiss E."/>
            <person name="Kuo A."/>
            <person name="Drula E."/>
            <person name="Kohler A."/>
            <person name="Sanchez-Garcia M."/>
            <person name="Morin E."/>
            <person name="Andreopoulos B."/>
            <person name="Barry K.W."/>
            <person name="Bonito G."/>
            <person name="Buee M."/>
            <person name="Carver A."/>
            <person name="Chen C."/>
            <person name="Cichocki N."/>
            <person name="Clum A."/>
            <person name="Culley D."/>
            <person name="Crous P.W."/>
            <person name="Fauchery L."/>
            <person name="Girlanda M."/>
            <person name="Hayes R.D."/>
            <person name="Keri Z."/>
            <person name="LaButti K."/>
            <person name="Lipzen A."/>
            <person name="Lombard V."/>
            <person name="Magnuson J."/>
            <person name="Maillard F."/>
            <person name="Murat C."/>
            <person name="Nolan M."/>
            <person name="Ohm R.A."/>
            <person name="Pangilinan J."/>
            <person name="Pereira M.F."/>
            <person name="Perotto S."/>
            <person name="Peter M."/>
            <person name="Pfister S."/>
            <person name="Riley R."/>
            <person name="Sitrit Y."/>
            <person name="Stielow J.B."/>
            <person name="Szollosi G."/>
            <person name="Zifcakova L."/>
            <person name="Stursova M."/>
            <person name="Spatafora J.W."/>
            <person name="Tedersoo L."/>
            <person name="Vaario L.M."/>
            <person name="Yamada A."/>
            <person name="Yan M."/>
            <person name="Wang P."/>
            <person name="Xu J."/>
            <person name="Bruns T."/>
            <person name="Baldrian P."/>
            <person name="Vilgalys R."/>
            <person name="Dunand C."/>
            <person name="Henrissat B."/>
            <person name="Grigoriev I.V."/>
            <person name="Hibbett D."/>
            <person name="Nagy L.G."/>
            <person name="Martin F.M."/>
        </authorList>
    </citation>
    <scope>NUCLEOTIDE SEQUENCE</scope>
    <source>
        <strain evidence="2">UH-Tt-Lm1</strain>
    </source>
</reference>
<organism evidence="2 3">
    <name type="scientific">Thelephora terrestris</name>
    <dbReference type="NCBI Taxonomy" id="56493"/>
    <lineage>
        <taxon>Eukaryota</taxon>
        <taxon>Fungi</taxon>
        <taxon>Dikarya</taxon>
        <taxon>Basidiomycota</taxon>
        <taxon>Agaricomycotina</taxon>
        <taxon>Agaricomycetes</taxon>
        <taxon>Thelephorales</taxon>
        <taxon>Thelephoraceae</taxon>
        <taxon>Thelephora</taxon>
    </lineage>
</organism>
<protein>
    <recommendedName>
        <fullName evidence="4">DUF4484 domain-containing protein</fullName>
    </recommendedName>
</protein>
<dbReference type="Proteomes" id="UP000736335">
    <property type="component" value="Unassembled WGS sequence"/>
</dbReference>
<dbReference type="InterPro" id="IPR053056">
    <property type="entry name" value="Lipid_Metab_Assoc_Protein"/>
</dbReference>
<feature type="region of interest" description="Disordered" evidence="1">
    <location>
        <begin position="451"/>
        <end position="511"/>
    </location>
</feature>
<gene>
    <name evidence="2" type="ORF">BJ322DRAFT_1076239</name>
</gene>
<dbReference type="AlphaFoldDB" id="A0A9P6HCL2"/>
<keyword evidence="3" id="KW-1185">Reference proteome</keyword>
<feature type="region of interest" description="Disordered" evidence="1">
    <location>
        <begin position="320"/>
        <end position="342"/>
    </location>
</feature>
<sequence length="612" mass="68510">MTIDSTTADVPQDLVSIFHCSFHPTKGNIVDWVLKADDDLDLTNVEFSSLPSGLHLVEEDVVYFTKSDHQGVSVFRRRATSEKGHRGFRLSSLGVLLAKSSRPRPWRHVSSLKSLIRSMYSRFKDEGIYDPEKFDWSSAETFFEQRKNSRTNPLDSGAWRGWSDELDSPDPDFYNPTVHLPHLLRILGLSTITLYKHVLGRKRILIYTLPPVEASGILCQVAADMCYEDQVDYDSGLDGRGPPVGLDTGGSRIDGSSLRLKGRTRESIRVFGMVTLSDLDMLQSESDCQRGWVACTTDAIYLEKPSLYDLVIDLTTSTPSKSSRPTLHLSRPTEWSEGGSGRNHKLSQVRFTWSDMKVWAELERLLGRHVTDDHNCCEPHSKTMAESNWNGIWRVYEDVCIVCAGLWMGAWRNNSVESYSTVNGSMTNWGQVRLDGDDDLSVGGSYVRNLGMGIEGRPSMPSDPDREDSGASGSSKVAKRVSGTSAWSKFTNKDGDDQPNQFGNDEQEARVRKREQQTLLTLALLQTFHAHTTNLLSKLSFYLPGEPAPSSGDNLSTIYLSPRDLYAFELGPLSGLDAQFIEWLGEEYGSRVGVRVIVRRGWKDLARLVLGF</sequence>
<evidence type="ECO:0008006" key="4">
    <source>
        <dbReference type="Google" id="ProtNLM"/>
    </source>
</evidence>
<evidence type="ECO:0000256" key="1">
    <source>
        <dbReference type="SAM" id="MobiDB-lite"/>
    </source>
</evidence>
<evidence type="ECO:0000313" key="2">
    <source>
        <dbReference type="EMBL" id="KAF9782470.1"/>
    </source>
</evidence>
<dbReference type="PANTHER" id="PTHR28153">
    <property type="entry name" value="PROTEIN, PUTATIVE-RELATED"/>
    <property type="match status" value="1"/>
</dbReference>